<dbReference type="EMBL" id="CAJVPJ010002894">
    <property type="protein sequence ID" value="CAG8631233.1"/>
    <property type="molecule type" value="Genomic_DNA"/>
</dbReference>
<keyword evidence="3" id="KW-1185">Reference proteome</keyword>
<gene>
    <name evidence="2" type="ORF">POCULU_LOCUS8905</name>
</gene>
<dbReference type="AlphaFoldDB" id="A0A9N9DDA5"/>
<reference evidence="2" key="1">
    <citation type="submission" date="2021-06" db="EMBL/GenBank/DDBJ databases">
        <authorList>
            <person name="Kallberg Y."/>
            <person name="Tangrot J."/>
            <person name="Rosling A."/>
        </authorList>
    </citation>
    <scope>NUCLEOTIDE SEQUENCE</scope>
    <source>
        <strain evidence="2">IA702</strain>
    </source>
</reference>
<dbReference type="Proteomes" id="UP000789572">
    <property type="component" value="Unassembled WGS sequence"/>
</dbReference>
<feature type="non-terminal residue" evidence="2">
    <location>
        <position position="1"/>
    </location>
</feature>
<accession>A0A9N9DDA5</accession>
<proteinExistence type="predicted"/>
<organism evidence="2 3">
    <name type="scientific">Paraglomus occultum</name>
    <dbReference type="NCBI Taxonomy" id="144539"/>
    <lineage>
        <taxon>Eukaryota</taxon>
        <taxon>Fungi</taxon>
        <taxon>Fungi incertae sedis</taxon>
        <taxon>Mucoromycota</taxon>
        <taxon>Glomeromycotina</taxon>
        <taxon>Glomeromycetes</taxon>
        <taxon>Paraglomerales</taxon>
        <taxon>Paraglomeraceae</taxon>
        <taxon>Paraglomus</taxon>
    </lineage>
</organism>
<evidence type="ECO:0000313" key="2">
    <source>
        <dbReference type="EMBL" id="CAG8631233.1"/>
    </source>
</evidence>
<feature type="region of interest" description="Disordered" evidence="1">
    <location>
        <begin position="39"/>
        <end position="58"/>
    </location>
</feature>
<comment type="caution">
    <text evidence="2">The sequence shown here is derived from an EMBL/GenBank/DDBJ whole genome shotgun (WGS) entry which is preliminary data.</text>
</comment>
<sequence length="96" mass="11435">WEKLTTAKEWELSGWNLNLKSEYRKLLQKILFSVYNSDSRRKIESETQKQGGEKKDKRSNTLEILIDLNEQNHKDNKEFQETLLSMFGQLIFAINQ</sequence>
<protein>
    <submittedName>
        <fullName evidence="2">6071_t:CDS:1</fullName>
    </submittedName>
</protein>
<name>A0A9N9DDA5_9GLOM</name>
<evidence type="ECO:0000256" key="1">
    <source>
        <dbReference type="SAM" id="MobiDB-lite"/>
    </source>
</evidence>
<evidence type="ECO:0000313" key="3">
    <source>
        <dbReference type="Proteomes" id="UP000789572"/>
    </source>
</evidence>